<keyword evidence="1" id="KW-0175">Coiled coil</keyword>
<feature type="region of interest" description="Disordered" evidence="2">
    <location>
        <begin position="162"/>
        <end position="182"/>
    </location>
</feature>
<reference evidence="3 4" key="1">
    <citation type="journal article" date="2017" name="Front. Microbiol.">
        <title>Genomics reveals a unique clone of Burkholderia cenocepacia harbouring an actively excising novel genomic island.</title>
        <authorList>
            <person name="Patil P."/>
            <person name="Mali S."/>
            <person name="Midha S."/>
            <person name="Gautam V."/>
            <person name="Dash L."/>
            <person name="Kumar S."/>
            <person name="Shastri J."/>
            <person name="Singhal L."/>
            <person name="Patil P.B."/>
        </authorList>
    </citation>
    <scope>NUCLEOTIDE SEQUENCE [LARGE SCALE GENOMIC DNA]</scope>
    <source>
        <strain evidence="3 4">BC-19</strain>
    </source>
</reference>
<evidence type="ECO:0000313" key="3">
    <source>
        <dbReference type="EMBL" id="MCW3714285.1"/>
    </source>
</evidence>
<sequence>MANITSTKLNNVMPGTRHSARERSANIAQRMHDAMTQIEHEIQESGGVYPHNHHRLSAAEVARRAHVHPTTLHTPTQREIHRKVLVWLASFKTPSVSDQGPARQNLAQRVANWHSLYERLAQAHRDSELALQHCEAELFDAKAEIVELKKLIARYQNTTHSLPTHSSNLEIRSVKHGTEGAQ</sequence>
<feature type="compositionally biased region" description="Polar residues" evidence="2">
    <location>
        <begin position="1"/>
        <end position="10"/>
    </location>
</feature>
<dbReference type="Proteomes" id="UP000191686">
    <property type="component" value="Unassembled WGS sequence"/>
</dbReference>
<evidence type="ECO:0000313" key="4">
    <source>
        <dbReference type="Proteomes" id="UP000191686"/>
    </source>
</evidence>
<feature type="region of interest" description="Disordered" evidence="2">
    <location>
        <begin position="1"/>
        <end position="21"/>
    </location>
</feature>
<comment type="caution">
    <text evidence="3">The sequence shown here is derived from an EMBL/GenBank/DDBJ whole genome shotgun (WGS) entry which is preliminary data.</text>
</comment>
<organism evidence="3 4">
    <name type="scientific">Burkholderia cenocepacia</name>
    <dbReference type="NCBI Taxonomy" id="95486"/>
    <lineage>
        <taxon>Bacteria</taxon>
        <taxon>Pseudomonadati</taxon>
        <taxon>Pseudomonadota</taxon>
        <taxon>Betaproteobacteria</taxon>
        <taxon>Burkholderiales</taxon>
        <taxon>Burkholderiaceae</taxon>
        <taxon>Burkholderia</taxon>
        <taxon>Burkholderia cepacia complex</taxon>
    </lineage>
</organism>
<reference evidence="3 4" key="2">
    <citation type="journal article" date="2017" name="Front. Microbiol.">
        <title>Genomics Reveals a Unique Clone of Burkholderia cenocepacia Harboring an Actively Excising Novel Genomic Island.</title>
        <authorList>
            <person name="Patil P.P."/>
            <person name="Mali S."/>
            <person name="Midha S."/>
            <person name="Gautam V."/>
            <person name="Dash L."/>
            <person name="Kumar S."/>
            <person name="Shastri J."/>
            <person name="Singhal L."/>
            <person name="Patil P.B."/>
        </authorList>
    </citation>
    <scope>NUCLEOTIDE SEQUENCE [LARGE SCALE GENOMIC DNA]</scope>
    <source>
        <strain evidence="3 4">BC-19</strain>
    </source>
</reference>
<protein>
    <recommendedName>
        <fullName evidence="5">KfrA N-terminal DNA-binding domain-containing protein</fullName>
    </recommendedName>
</protein>
<evidence type="ECO:0000256" key="2">
    <source>
        <dbReference type="SAM" id="MobiDB-lite"/>
    </source>
</evidence>
<evidence type="ECO:0000256" key="1">
    <source>
        <dbReference type="SAM" id="Coils"/>
    </source>
</evidence>
<dbReference type="AlphaFoldDB" id="A0ABD4UIH9"/>
<gene>
    <name evidence="3" type="ORF">UE95_023660</name>
</gene>
<name>A0ABD4UIH9_9BURK</name>
<dbReference type="EMBL" id="JYMX02000020">
    <property type="protein sequence ID" value="MCW3714285.1"/>
    <property type="molecule type" value="Genomic_DNA"/>
</dbReference>
<feature type="coiled-coil region" evidence="1">
    <location>
        <begin position="131"/>
        <end position="158"/>
    </location>
</feature>
<evidence type="ECO:0008006" key="5">
    <source>
        <dbReference type="Google" id="ProtNLM"/>
    </source>
</evidence>
<accession>A0ABD4UIH9</accession>
<feature type="compositionally biased region" description="Basic and acidic residues" evidence="2">
    <location>
        <begin position="172"/>
        <end position="182"/>
    </location>
</feature>
<dbReference type="RefSeq" id="WP_143262343.1">
    <property type="nucleotide sequence ID" value="NZ_JYMX02000020.1"/>
</dbReference>
<proteinExistence type="predicted"/>